<reference evidence="2" key="2">
    <citation type="submission" date="2025-09" db="UniProtKB">
        <authorList>
            <consortium name="Ensembl"/>
        </authorList>
    </citation>
    <scope>IDENTIFICATION</scope>
</reference>
<organism evidence="2 3">
    <name type="scientific">Prolemur simus</name>
    <name type="common">Greater bamboo lemur</name>
    <name type="synonym">Hapalemur simus</name>
    <dbReference type="NCBI Taxonomy" id="1328070"/>
    <lineage>
        <taxon>Eukaryota</taxon>
        <taxon>Metazoa</taxon>
        <taxon>Chordata</taxon>
        <taxon>Craniata</taxon>
        <taxon>Vertebrata</taxon>
        <taxon>Euteleostomi</taxon>
        <taxon>Mammalia</taxon>
        <taxon>Eutheria</taxon>
        <taxon>Euarchontoglires</taxon>
        <taxon>Primates</taxon>
        <taxon>Strepsirrhini</taxon>
        <taxon>Lemuriformes</taxon>
        <taxon>Lemuridae</taxon>
        <taxon>Prolemur</taxon>
    </lineage>
</organism>
<name>A0A8C8ZTD1_PROSS</name>
<dbReference type="GeneTree" id="ENSGT00390000007738"/>
<dbReference type="AlphaFoldDB" id="A0A8C8ZTD1"/>
<dbReference type="Ensembl" id="ENSPSMT00000025848.1">
    <property type="protein sequence ID" value="ENSPSMP00000022271.1"/>
    <property type="gene ID" value="ENSPSMG00000015737.1"/>
</dbReference>
<feature type="compositionally biased region" description="Basic and acidic residues" evidence="1">
    <location>
        <begin position="53"/>
        <end position="62"/>
    </location>
</feature>
<keyword evidence="3" id="KW-1185">Reference proteome</keyword>
<evidence type="ECO:0000313" key="3">
    <source>
        <dbReference type="Proteomes" id="UP000694414"/>
    </source>
</evidence>
<dbReference type="PANTHER" id="PTHR36880:SF1">
    <property type="entry name" value="9130008F23RIK PROTEIN"/>
    <property type="match status" value="1"/>
</dbReference>
<dbReference type="Proteomes" id="UP000694414">
    <property type="component" value="Unplaced"/>
</dbReference>
<dbReference type="InterPro" id="IPR037739">
    <property type="entry name" value="C6orf141"/>
</dbReference>
<protein>
    <submittedName>
        <fullName evidence="2">Chromosome 6 open reading frame 141</fullName>
    </submittedName>
</protein>
<accession>A0A8C8ZTD1</accession>
<gene>
    <name evidence="2" type="primary">C6orf141</name>
</gene>
<feature type="region of interest" description="Disordered" evidence="1">
    <location>
        <begin position="74"/>
        <end position="140"/>
    </location>
</feature>
<sequence>MGTPGPQGAANPTDWPRSGGRAGSSPREVGRGAPRAQGGGHGDRAAGRTPGPRARENLERDSWVREKVLFLLHPERWLGTQGDPARDGVAGGEDLPQAIGNHHDREPDCPSAVSQREERIPGGQAAAPRTAPPRVPAAPAAKPVLVRVVDYQVTQEVLQTAWTKGRVTRRTEERSVTAVTFRAGRE</sequence>
<dbReference type="PANTHER" id="PTHR36880">
    <property type="entry name" value="9130008F23RIK PROTEIN"/>
    <property type="match status" value="1"/>
</dbReference>
<evidence type="ECO:0000256" key="1">
    <source>
        <dbReference type="SAM" id="MobiDB-lite"/>
    </source>
</evidence>
<feature type="region of interest" description="Disordered" evidence="1">
    <location>
        <begin position="1"/>
        <end position="62"/>
    </location>
</feature>
<proteinExistence type="predicted"/>
<reference evidence="2" key="1">
    <citation type="submission" date="2025-08" db="UniProtKB">
        <authorList>
            <consortium name="Ensembl"/>
        </authorList>
    </citation>
    <scope>IDENTIFICATION</scope>
</reference>
<evidence type="ECO:0000313" key="2">
    <source>
        <dbReference type="Ensembl" id="ENSPSMP00000022271.1"/>
    </source>
</evidence>